<accession>A0AAX3WVS8</accession>
<dbReference type="InterPro" id="IPR006543">
    <property type="entry name" value="Histidinol-phos"/>
</dbReference>
<dbReference type="NCBIfam" id="TIGR01662">
    <property type="entry name" value="HAD-SF-IIIA"/>
    <property type="match status" value="1"/>
</dbReference>
<keyword evidence="5 7" id="KW-0119">Carbohydrate metabolism</keyword>
<comment type="subcellular location">
    <subcellularLocation>
        <location evidence="1 7">Cytoplasm</location>
    </subcellularLocation>
</comment>
<dbReference type="CDD" id="cd07503">
    <property type="entry name" value="HAD_HisB-N"/>
    <property type="match status" value="1"/>
</dbReference>
<evidence type="ECO:0000256" key="4">
    <source>
        <dbReference type="ARBA" id="ARBA00022801"/>
    </source>
</evidence>
<dbReference type="NCBIfam" id="TIGR01656">
    <property type="entry name" value="Histidinol-ppas"/>
    <property type="match status" value="1"/>
</dbReference>
<dbReference type="SUPFAM" id="SSF56784">
    <property type="entry name" value="HAD-like"/>
    <property type="match status" value="1"/>
</dbReference>
<dbReference type="InterPro" id="IPR006549">
    <property type="entry name" value="HAD-SF_hydro_IIIA"/>
</dbReference>
<evidence type="ECO:0000256" key="7">
    <source>
        <dbReference type="PIRNR" id="PIRNR004682"/>
    </source>
</evidence>
<evidence type="ECO:0000256" key="6">
    <source>
        <dbReference type="ARBA" id="ARBA00031828"/>
    </source>
</evidence>
<keyword evidence="2 7" id="KW-0963">Cytoplasm</keyword>
<comment type="cofactor">
    <cofactor evidence="10">
        <name>Zn(2+)</name>
        <dbReference type="ChEBI" id="CHEBI:29105"/>
    </cofactor>
</comment>
<keyword evidence="3 10" id="KW-0479">Metal-binding</keyword>
<dbReference type="RefSeq" id="WP_283869355.1">
    <property type="nucleotide sequence ID" value="NZ_CP045835.1"/>
</dbReference>
<dbReference type="EMBL" id="CP126101">
    <property type="protein sequence ID" value="WHY50711.1"/>
    <property type="molecule type" value="Genomic_DNA"/>
</dbReference>
<dbReference type="GO" id="GO:0005737">
    <property type="term" value="C:cytoplasm"/>
    <property type="evidence" value="ECO:0007669"/>
    <property type="project" value="UniProtKB-SubCell"/>
</dbReference>
<evidence type="ECO:0000313" key="11">
    <source>
        <dbReference type="EMBL" id="QGG52911.1"/>
    </source>
</evidence>
<gene>
    <name evidence="11" type="ORF">GDS87_19265</name>
    <name evidence="12" type="ORF">QNH24_20830</name>
</gene>
<evidence type="ECO:0000256" key="9">
    <source>
        <dbReference type="PIRSR" id="PIRSR004682-3"/>
    </source>
</evidence>
<evidence type="ECO:0000313" key="13">
    <source>
        <dbReference type="Proteomes" id="UP000373269"/>
    </source>
</evidence>
<feature type="active site" description="Proton donor" evidence="8">
    <location>
        <position position="10"/>
    </location>
</feature>
<reference evidence="12" key="2">
    <citation type="submission" date="2023-05" db="EMBL/GenBank/DDBJ databases">
        <title>Comparative genomics of Bacillaceae isolates and their secondary metabolite potential.</title>
        <authorList>
            <person name="Song L."/>
            <person name="Nielsen L.J."/>
            <person name="Mohite O."/>
            <person name="Xu X."/>
            <person name="Weber T."/>
            <person name="Kovacs A.T."/>
        </authorList>
    </citation>
    <scope>NUCLEOTIDE SEQUENCE</scope>
    <source>
        <strain evidence="12">LY1</strain>
    </source>
</reference>
<feature type="active site" description="Nucleophile" evidence="8">
    <location>
        <position position="8"/>
    </location>
</feature>
<evidence type="ECO:0000313" key="14">
    <source>
        <dbReference type="Proteomes" id="UP001178322"/>
    </source>
</evidence>
<dbReference type="Gene3D" id="3.40.50.1000">
    <property type="entry name" value="HAD superfamily/HAD-like"/>
    <property type="match status" value="1"/>
</dbReference>
<feature type="binding site" evidence="10">
    <location>
        <position position="101"/>
    </location>
    <ligand>
        <name>Zn(2+)</name>
        <dbReference type="ChEBI" id="CHEBI:29105"/>
    </ligand>
</feature>
<organism evidence="12 14">
    <name type="scientific">Lysinibacillus pakistanensis</name>
    <dbReference type="NCBI Taxonomy" id="759811"/>
    <lineage>
        <taxon>Bacteria</taxon>
        <taxon>Bacillati</taxon>
        <taxon>Bacillota</taxon>
        <taxon>Bacilli</taxon>
        <taxon>Bacillales</taxon>
        <taxon>Bacillaceae</taxon>
        <taxon>Lysinibacillus</taxon>
    </lineage>
</organism>
<evidence type="ECO:0000256" key="3">
    <source>
        <dbReference type="ARBA" id="ARBA00022723"/>
    </source>
</evidence>
<dbReference type="EC" id="3.1.3.-" evidence="7"/>
<evidence type="ECO:0000256" key="8">
    <source>
        <dbReference type="PIRSR" id="PIRSR004682-1"/>
    </source>
</evidence>
<evidence type="ECO:0000256" key="5">
    <source>
        <dbReference type="ARBA" id="ARBA00023277"/>
    </source>
</evidence>
<keyword evidence="10" id="KW-0862">Zinc</keyword>
<sequence length="184" mass="20793">MKKAVFLDRDGVINEVLTNRVKFVNKPKDFYFLPRVPEAIKKLNKYFDYIFVVTNQGGVGLGYMKESKLQKIHEHMMKELKKDGAIIHEVVYCPHKPKSGCDCRKPNSKLIVDLGEKYNIDLSKSYMVGDTDTDIIAGKRAGTKGVFLGERDPLADAIFPDLISAANWIIEDAQGVTYKSYKKG</sequence>
<evidence type="ECO:0000256" key="10">
    <source>
        <dbReference type="PIRSR" id="PIRSR004682-4"/>
    </source>
</evidence>
<evidence type="ECO:0000256" key="1">
    <source>
        <dbReference type="ARBA" id="ARBA00004496"/>
    </source>
</evidence>
<reference evidence="11 13" key="1">
    <citation type="submission" date="2019-11" db="EMBL/GenBank/DDBJ databases">
        <title>Whole Genome Sequencing and Comparative Genomic Analyses of Lysinibacillus pakistanensis LZH-9, a Halotolerant Strain with Excellent COD Removal Capability.</title>
        <authorList>
            <person name="Zhou H."/>
        </authorList>
    </citation>
    <scope>NUCLEOTIDE SEQUENCE [LARGE SCALE GENOMIC DNA]</scope>
    <source>
        <strain evidence="11 13">LZH-9</strain>
    </source>
</reference>
<protein>
    <recommendedName>
        <fullName evidence="6 7">D,D-heptose 1,7-bisphosphate phosphatase</fullName>
        <ecNumber evidence="7">3.1.3.-</ecNumber>
    </recommendedName>
</protein>
<dbReference type="PIRSF" id="PIRSF004682">
    <property type="entry name" value="GmhB"/>
    <property type="match status" value="1"/>
</dbReference>
<dbReference type="GO" id="GO:0005975">
    <property type="term" value="P:carbohydrate metabolic process"/>
    <property type="evidence" value="ECO:0007669"/>
    <property type="project" value="InterPro"/>
</dbReference>
<evidence type="ECO:0000256" key="2">
    <source>
        <dbReference type="ARBA" id="ARBA00022490"/>
    </source>
</evidence>
<comment type="similarity">
    <text evidence="7">Belongs to the gmhB family.</text>
</comment>
<comment type="cofactor">
    <cofactor evidence="10">
        <name>Mg(2+)</name>
        <dbReference type="ChEBI" id="CHEBI:18420"/>
    </cofactor>
</comment>
<dbReference type="PANTHER" id="PTHR42891:SF1">
    <property type="entry name" value="D-GLYCERO-BETA-D-MANNO-HEPTOSE-1,7-BISPHOSPHATE 7-PHOSPHATASE"/>
    <property type="match status" value="1"/>
</dbReference>
<keyword evidence="10" id="KW-0460">Magnesium</keyword>
<keyword evidence="13" id="KW-1185">Reference proteome</keyword>
<feature type="site" description="Stabilizes the phosphoryl group" evidence="9">
    <location>
        <position position="105"/>
    </location>
</feature>
<feature type="binding site" evidence="10">
    <location>
        <position position="10"/>
    </location>
    <ligand>
        <name>Mg(2+)</name>
        <dbReference type="ChEBI" id="CHEBI:18420"/>
    </ligand>
</feature>
<proteinExistence type="inferred from homology"/>
<dbReference type="EMBL" id="CP045835">
    <property type="protein sequence ID" value="QGG52911.1"/>
    <property type="molecule type" value="Genomic_DNA"/>
</dbReference>
<feature type="binding site" evidence="10">
    <location>
        <position position="130"/>
    </location>
    <ligand>
        <name>Mg(2+)</name>
        <dbReference type="ChEBI" id="CHEBI:18420"/>
    </ligand>
</feature>
<feature type="binding site" evidence="10">
    <location>
        <position position="93"/>
    </location>
    <ligand>
        <name>Zn(2+)</name>
        <dbReference type="ChEBI" id="CHEBI:29105"/>
    </ligand>
</feature>
<feature type="site" description="Contributes to substrate recognition" evidence="9">
    <location>
        <position position="104"/>
    </location>
</feature>
<feature type="site" description="Stabilizes the phosphoryl group" evidence="9">
    <location>
        <position position="54"/>
    </location>
</feature>
<dbReference type="GO" id="GO:0016791">
    <property type="term" value="F:phosphatase activity"/>
    <property type="evidence" value="ECO:0007669"/>
    <property type="project" value="InterPro"/>
</dbReference>
<dbReference type="Pfam" id="PF13242">
    <property type="entry name" value="Hydrolase_like"/>
    <property type="match status" value="1"/>
</dbReference>
<dbReference type="Proteomes" id="UP001178322">
    <property type="component" value="Chromosome"/>
</dbReference>
<dbReference type="Proteomes" id="UP000373269">
    <property type="component" value="Chromosome"/>
</dbReference>
<dbReference type="GO" id="GO:0046872">
    <property type="term" value="F:metal ion binding"/>
    <property type="evidence" value="ECO:0007669"/>
    <property type="project" value="UniProtKB-KW"/>
</dbReference>
<dbReference type="AlphaFoldDB" id="A0AAX3WVS8"/>
<evidence type="ECO:0000313" key="12">
    <source>
        <dbReference type="EMBL" id="WHY50711.1"/>
    </source>
</evidence>
<keyword evidence="4 7" id="KW-0378">Hydrolase</keyword>
<feature type="binding site" evidence="10">
    <location>
        <position position="103"/>
    </location>
    <ligand>
        <name>Zn(2+)</name>
        <dbReference type="ChEBI" id="CHEBI:29105"/>
    </ligand>
</feature>
<dbReference type="InterPro" id="IPR023214">
    <property type="entry name" value="HAD_sf"/>
</dbReference>
<feature type="binding site" evidence="10">
    <location>
        <position position="8"/>
    </location>
    <ligand>
        <name>Mg(2+)</name>
        <dbReference type="ChEBI" id="CHEBI:18420"/>
    </ligand>
</feature>
<dbReference type="InterPro" id="IPR004446">
    <property type="entry name" value="Heptose_bisP_phosphatase"/>
</dbReference>
<dbReference type="InterPro" id="IPR036412">
    <property type="entry name" value="HAD-like_sf"/>
</dbReference>
<dbReference type="PANTHER" id="PTHR42891">
    <property type="entry name" value="D-GLYCERO-BETA-D-MANNO-HEPTOSE-1,7-BISPHOSPHATE 7-PHOSPHATASE"/>
    <property type="match status" value="1"/>
</dbReference>
<name>A0AAX3WVS8_9BACI</name>
<feature type="binding site" evidence="10">
    <location>
        <position position="95"/>
    </location>
    <ligand>
        <name>Zn(2+)</name>
        <dbReference type="ChEBI" id="CHEBI:29105"/>
    </ligand>
</feature>